<feature type="coiled-coil region" evidence="6">
    <location>
        <begin position="13"/>
        <end position="40"/>
    </location>
</feature>
<dbReference type="SUPFAM" id="SSF52540">
    <property type="entry name" value="P-loop containing nucleoside triphosphate hydrolases"/>
    <property type="match status" value="1"/>
</dbReference>
<evidence type="ECO:0000313" key="9">
    <source>
        <dbReference type="Proteomes" id="UP000647235"/>
    </source>
</evidence>
<dbReference type="Pfam" id="PF00580">
    <property type="entry name" value="UvrD-helicase"/>
    <property type="match status" value="1"/>
</dbReference>
<evidence type="ECO:0000256" key="4">
    <source>
        <dbReference type="ARBA" id="ARBA00022840"/>
    </source>
</evidence>
<dbReference type="InterPro" id="IPR014016">
    <property type="entry name" value="UvrD-like_ATP-bd"/>
</dbReference>
<evidence type="ECO:0000313" key="8">
    <source>
        <dbReference type="EMBL" id="MBC5664121.1"/>
    </source>
</evidence>
<gene>
    <name evidence="8" type="ORF">H8S07_02310</name>
</gene>
<evidence type="ECO:0000256" key="1">
    <source>
        <dbReference type="ARBA" id="ARBA00022741"/>
    </source>
</evidence>
<dbReference type="RefSeq" id="WP_186855352.1">
    <property type="nucleotide sequence ID" value="NZ_JACOOY010000002.1"/>
</dbReference>
<keyword evidence="6" id="KW-0175">Coiled coil</keyword>
<evidence type="ECO:0000259" key="7">
    <source>
        <dbReference type="PROSITE" id="PS51198"/>
    </source>
</evidence>
<reference evidence="8 9" key="1">
    <citation type="submission" date="2020-08" db="EMBL/GenBank/DDBJ databases">
        <title>Genome public.</title>
        <authorList>
            <person name="Liu C."/>
            <person name="Sun Q."/>
        </authorList>
    </citation>
    <scope>NUCLEOTIDE SEQUENCE [LARGE SCALE GENOMIC DNA]</scope>
    <source>
        <strain evidence="8 9">NSJ-36</strain>
    </source>
</reference>
<organism evidence="8 9">
    <name type="scientific">Dorea hominis</name>
    <dbReference type="NCBI Taxonomy" id="2763040"/>
    <lineage>
        <taxon>Bacteria</taxon>
        <taxon>Bacillati</taxon>
        <taxon>Bacillota</taxon>
        <taxon>Clostridia</taxon>
        <taxon>Lachnospirales</taxon>
        <taxon>Lachnospiraceae</taxon>
        <taxon>Dorea</taxon>
    </lineage>
</organism>
<keyword evidence="2 5" id="KW-0378">Hydrolase</keyword>
<dbReference type="Proteomes" id="UP000647235">
    <property type="component" value="Unassembled WGS sequence"/>
</dbReference>
<evidence type="ECO:0000256" key="5">
    <source>
        <dbReference type="PROSITE-ProRule" id="PRU00560"/>
    </source>
</evidence>
<comment type="caution">
    <text evidence="8">The sequence shown here is derived from an EMBL/GenBank/DDBJ whole genome shotgun (WGS) entry which is preliminary data.</text>
</comment>
<keyword evidence="1 5" id="KW-0547">Nucleotide-binding</keyword>
<evidence type="ECO:0000256" key="6">
    <source>
        <dbReference type="SAM" id="Coils"/>
    </source>
</evidence>
<dbReference type="EMBL" id="JACOOY010000002">
    <property type="protein sequence ID" value="MBC5664121.1"/>
    <property type="molecule type" value="Genomic_DNA"/>
</dbReference>
<dbReference type="InterPro" id="IPR000212">
    <property type="entry name" value="DNA_helicase_UvrD/REP"/>
</dbReference>
<feature type="binding site" evidence="5">
    <location>
        <begin position="227"/>
        <end position="234"/>
    </location>
    <ligand>
        <name>ATP</name>
        <dbReference type="ChEBI" id="CHEBI:30616"/>
    </ligand>
</feature>
<keyword evidence="4 5" id="KW-0067">ATP-binding</keyword>
<protein>
    <submittedName>
        <fullName evidence="8">AAA family ATPase</fullName>
    </submittedName>
</protein>
<proteinExistence type="predicted"/>
<evidence type="ECO:0000256" key="3">
    <source>
        <dbReference type="ARBA" id="ARBA00022806"/>
    </source>
</evidence>
<feature type="domain" description="UvrD-like helicase ATP-binding" evidence="7">
    <location>
        <begin position="206"/>
        <end position="540"/>
    </location>
</feature>
<dbReference type="Gene3D" id="3.40.50.300">
    <property type="entry name" value="P-loop containing nucleotide triphosphate hydrolases"/>
    <property type="match status" value="3"/>
</dbReference>
<sequence length="679" mass="79725">MGQNLEDIRFDGELFLEDVLEKLHKKMDELKEDLTAGEQEIRQMHDYYWENYTEMDQYGYEDYDNQQALLHQVNANQEKLRMQQRIARLMDAPFFGRVDFIYDGEDESEPFYIGIGNFAPEAGMCPLIYDWRAPVCGLFYDYDAGEASYEAPSGTITGKIASKWQYKIRKGKMIYAFESDTKIDDEILKQELGSNSDVQLKNIVRTIQKEQNAIIRNRKDQILVIQGVAGSGKTSVALHRVAYLLYHDREHLKASNVLILSPNSVFSDYISHILPELGEENIREMSFDLFAYKELHSIVNDCEDRYDELEHQMQFPDAAAKKQYELKQSPEIIGMMEAFLALLEEELVDLKEISYKGYTKSESEIISLFYFKFQNTPLLARMDAVMDYFKDEFVTLRGRELSEEEEEYLKEKAGQMYMERDIYHIYNRFLEFAGYETLPDLPYEKRILSYEDVYPMLYLKYRLCGATQHKNVKHLVIDEMQDYSYLQYSILAMLFPCRMTILGDRMQTMDEKQQDVTRFLPKIFDRKVRKLEMNKSYRNTVEIAEYARALSGDQELELLMRHGQGVTEQTFVSKEALLDQVLIDVNLEKYETAAILTLTEEDALTVCQILKDREENYHYIDRNTSAFEKGLTVTTFYLAKGLEFDQVFTAFFHRDNPLYKQAAYISATRALHELFVYQI</sequence>
<dbReference type="PROSITE" id="PS51198">
    <property type="entry name" value="UVRD_HELICASE_ATP_BIND"/>
    <property type="match status" value="1"/>
</dbReference>
<name>A0ABR7ERY9_9FIRM</name>
<dbReference type="PANTHER" id="PTHR11070">
    <property type="entry name" value="UVRD / RECB / PCRA DNA HELICASE FAMILY MEMBER"/>
    <property type="match status" value="1"/>
</dbReference>
<dbReference type="PANTHER" id="PTHR11070:SF17">
    <property type="entry name" value="DNA HELICASE IV"/>
    <property type="match status" value="1"/>
</dbReference>
<dbReference type="InterPro" id="IPR027417">
    <property type="entry name" value="P-loop_NTPase"/>
</dbReference>
<evidence type="ECO:0000256" key="2">
    <source>
        <dbReference type="ARBA" id="ARBA00022801"/>
    </source>
</evidence>
<keyword evidence="3 5" id="KW-0347">Helicase</keyword>
<keyword evidence="9" id="KW-1185">Reference proteome</keyword>
<accession>A0ABR7ERY9</accession>